<proteinExistence type="predicted"/>
<evidence type="ECO:0000256" key="1">
    <source>
        <dbReference type="SAM" id="MobiDB-lite"/>
    </source>
</evidence>
<protein>
    <submittedName>
        <fullName evidence="2">Os05g0114800 protein</fullName>
    </submittedName>
</protein>
<dbReference type="Proteomes" id="UP000059680">
    <property type="component" value="Chromosome 5"/>
</dbReference>
<keyword evidence="3" id="KW-1185">Reference proteome</keyword>
<feature type="non-terminal residue" evidence="2">
    <location>
        <position position="1"/>
    </location>
</feature>
<sequence length="122" mass="13029">SRLLAGTLATAARHGGRAARRGGAVAPPFAGARTHPRVSAPPSSGCAAAPGKPAARRRPLFSLPRRREDDRWWHDSRARRRRPAAAVGIFDANENIQLPQAPSHHRAAPIDASRGVLSDDLI</sequence>
<reference evidence="3" key="1">
    <citation type="journal article" date="2005" name="Nature">
        <title>The map-based sequence of the rice genome.</title>
        <authorList>
            <consortium name="International rice genome sequencing project (IRGSP)"/>
            <person name="Matsumoto T."/>
            <person name="Wu J."/>
            <person name="Kanamori H."/>
            <person name="Katayose Y."/>
            <person name="Fujisawa M."/>
            <person name="Namiki N."/>
            <person name="Mizuno H."/>
            <person name="Yamamoto K."/>
            <person name="Antonio B.A."/>
            <person name="Baba T."/>
            <person name="Sakata K."/>
            <person name="Nagamura Y."/>
            <person name="Aoki H."/>
            <person name="Arikawa K."/>
            <person name="Arita K."/>
            <person name="Bito T."/>
            <person name="Chiden Y."/>
            <person name="Fujitsuka N."/>
            <person name="Fukunaka R."/>
            <person name="Hamada M."/>
            <person name="Harada C."/>
            <person name="Hayashi A."/>
            <person name="Hijishita S."/>
            <person name="Honda M."/>
            <person name="Hosokawa S."/>
            <person name="Ichikawa Y."/>
            <person name="Idonuma A."/>
            <person name="Iijima M."/>
            <person name="Ikeda M."/>
            <person name="Ikeno M."/>
            <person name="Ito K."/>
            <person name="Ito S."/>
            <person name="Ito T."/>
            <person name="Ito Y."/>
            <person name="Ito Y."/>
            <person name="Iwabuchi A."/>
            <person name="Kamiya K."/>
            <person name="Karasawa W."/>
            <person name="Kurita K."/>
            <person name="Katagiri S."/>
            <person name="Kikuta A."/>
            <person name="Kobayashi H."/>
            <person name="Kobayashi N."/>
            <person name="Machita K."/>
            <person name="Maehara T."/>
            <person name="Masukawa M."/>
            <person name="Mizubayashi T."/>
            <person name="Mukai Y."/>
            <person name="Nagasaki H."/>
            <person name="Nagata Y."/>
            <person name="Naito S."/>
            <person name="Nakashima M."/>
            <person name="Nakama Y."/>
            <person name="Nakamichi Y."/>
            <person name="Nakamura M."/>
            <person name="Meguro A."/>
            <person name="Negishi M."/>
            <person name="Ohta I."/>
            <person name="Ohta T."/>
            <person name="Okamoto M."/>
            <person name="Ono N."/>
            <person name="Saji S."/>
            <person name="Sakaguchi M."/>
            <person name="Sakai K."/>
            <person name="Shibata M."/>
            <person name="Shimokawa T."/>
            <person name="Song J."/>
            <person name="Takazaki Y."/>
            <person name="Terasawa K."/>
            <person name="Tsugane M."/>
            <person name="Tsuji K."/>
            <person name="Ueda S."/>
            <person name="Waki K."/>
            <person name="Yamagata H."/>
            <person name="Yamamoto M."/>
            <person name="Yamamoto S."/>
            <person name="Yamane H."/>
            <person name="Yoshiki S."/>
            <person name="Yoshihara R."/>
            <person name="Yukawa K."/>
            <person name="Zhong H."/>
            <person name="Yano M."/>
            <person name="Yuan Q."/>
            <person name="Ouyang S."/>
            <person name="Liu J."/>
            <person name="Jones K.M."/>
            <person name="Gansberger K."/>
            <person name="Moffat K."/>
            <person name="Hill J."/>
            <person name="Bera J."/>
            <person name="Fadrosh D."/>
            <person name="Jin S."/>
            <person name="Johri S."/>
            <person name="Kim M."/>
            <person name="Overton L."/>
            <person name="Reardon M."/>
            <person name="Tsitrin T."/>
            <person name="Vuong H."/>
            <person name="Weaver B."/>
            <person name="Ciecko A."/>
            <person name="Tallon L."/>
            <person name="Jackson J."/>
            <person name="Pai G."/>
            <person name="Aken S.V."/>
            <person name="Utterback T."/>
            <person name="Reidmuller S."/>
            <person name="Feldblyum T."/>
            <person name="Hsiao J."/>
            <person name="Zismann V."/>
            <person name="Iobst S."/>
            <person name="de Vazeille A.R."/>
            <person name="Buell C.R."/>
            <person name="Ying K."/>
            <person name="Li Y."/>
            <person name="Lu T."/>
            <person name="Huang Y."/>
            <person name="Zhao Q."/>
            <person name="Feng Q."/>
            <person name="Zhang L."/>
            <person name="Zhu J."/>
            <person name="Weng Q."/>
            <person name="Mu J."/>
            <person name="Lu Y."/>
            <person name="Fan D."/>
            <person name="Liu Y."/>
            <person name="Guan J."/>
            <person name="Zhang Y."/>
            <person name="Yu S."/>
            <person name="Liu X."/>
            <person name="Zhang Y."/>
            <person name="Hong G."/>
            <person name="Han B."/>
            <person name="Choisne N."/>
            <person name="Demange N."/>
            <person name="Orjeda G."/>
            <person name="Samain S."/>
            <person name="Cattolico L."/>
            <person name="Pelletier E."/>
            <person name="Couloux A."/>
            <person name="Segurens B."/>
            <person name="Wincker P."/>
            <person name="D'Hont A."/>
            <person name="Scarpelli C."/>
            <person name="Weissenbach J."/>
            <person name="Salanoubat M."/>
            <person name="Quetier F."/>
            <person name="Yu Y."/>
            <person name="Kim H.R."/>
            <person name="Rambo T."/>
            <person name="Currie J."/>
            <person name="Collura K."/>
            <person name="Luo M."/>
            <person name="Yang T."/>
            <person name="Ammiraju J.S.S."/>
            <person name="Engler F."/>
            <person name="Soderlund C."/>
            <person name="Wing R.A."/>
            <person name="Palmer L.E."/>
            <person name="de la Bastide M."/>
            <person name="Spiegel L."/>
            <person name="Nascimento L."/>
            <person name="Zutavern T."/>
            <person name="O'Shaughnessy A."/>
            <person name="Dike S."/>
            <person name="Dedhia N."/>
            <person name="Preston R."/>
            <person name="Balija V."/>
            <person name="McCombie W.R."/>
            <person name="Chow T."/>
            <person name="Chen H."/>
            <person name="Chung M."/>
            <person name="Chen C."/>
            <person name="Shaw J."/>
            <person name="Wu H."/>
            <person name="Hsiao K."/>
            <person name="Chao Y."/>
            <person name="Chu M."/>
            <person name="Cheng C."/>
            <person name="Hour A."/>
            <person name="Lee P."/>
            <person name="Lin S."/>
            <person name="Lin Y."/>
            <person name="Liou J."/>
            <person name="Liu S."/>
            <person name="Hsing Y."/>
            <person name="Raghuvanshi S."/>
            <person name="Mohanty A."/>
            <person name="Bharti A.K."/>
            <person name="Gaur A."/>
            <person name="Gupta V."/>
            <person name="Kumar D."/>
            <person name="Ravi V."/>
            <person name="Vij S."/>
            <person name="Kapur A."/>
            <person name="Khurana P."/>
            <person name="Khurana P."/>
            <person name="Khurana J.P."/>
            <person name="Tyagi A.K."/>
            <person name="Gaikwad K."/>
            <person name="Singh A."/>
            <person name="Dalal V."/>
            <person name="Srivastava S."/>
            <person name="Dixit A."/>
            <person name="Pal A.K."/>
            <person name="Ghazi I.A."/>
            <person name="Yadav M."/>
            <person name="Pandit A."/>
            <person name="Bhargava A."/>
            <person name="Sureshbabu K."/>
            <person name="Batra K."/>
            <person name="Sharma T.R."/>
            <person name="Mohapatra T."/>
            <person name="Singh N.K."/>
            <person name="Messing J."/>
            <person name="Nelson A.B."/>
            <person name="Fuks G."/>
            <person name="Kavchok S."/>
            <person name="Keizer G."/>
            <person name="Linton E."/>
            <person name="Llaca V."/>
            <person name="Song R."/>
            <person name="Tanyolac B."/>
            <person name="Young S."/>
            <person name="Ho-Il K."/>
            <person name="Hahn J.H."/>
            <person name="Sangsakoo G."/>
            <person name="Vanavichit A."/>
            <person name="de Mattos Luiz.A.T."/>
            <person name="Zimmer P.D."/>
            <person name="Malone G."/>
            <person name="Dellagostin O."/>
            <person name="de Oliveira A.C."/>
            <person name="Bevan M."/>
            <person name="Bancroft I."/>
            <person name="Minx P."/>
            <person name="Cordum H."/>
            <person name="Wilson R."/>
            <person name="Cheng Z."/>
            <person name="Jin W."/>
            <person name="Jiang J."/>
            <person name="Leong S.A."/>
            <person name="Iwama H."/>
            <person name="Gojobori T."/>
            <person name="Itoh T."/>
            <person name="Niimura Y."/>
            <person name="Fujii Y."/>
            <person name="Habara T."/>
            <person name="Sakai H."/>
            <person name="Sato Y."/>
            <person name="Wilson G."/>
            <person name="Kumar K."/>
            <person name="McCouch S."/>
            <person name="Juretic N."/>
            <person name="Hoen D."/>
            <person name="Wright S."/>
            <person name="Bruskiewich R."/>
            <person name="Bureau T."/>
            <person name="Miyao A."/>
            <person name="Hirochika H."/>
            <person name="Nishikawa T."/>
            <person name="Kadowaki K."/>
            <person name="Sugiura M."/>
            <person name="Burr B."/>
            <person name="Sasaki T."/>
        </authorList>
    </citation>
    <scope>NUCLEOTIDE SEQUENCE [LARGE SCALE GENOMIC DNA]</scope>
    <source>
        <strain evidence="3">cv. Nipponbare</strain>
    </source>
</reference>
<evidence type="ECO:0000313" key="3">
    <source>
        <dbReference type="Proteomes" id="UP000059680"/>
    </source>
</evidence>
<organism evidence="2 3">
    <name type="scientific">Oryza sativa subsp. japonica</name>
    <name type="common">Rice</name>
    <dbReference type="NCBI Taxonomy" id="39947"/>
    <lineage>
        <taxon>Eukaryota</taxon>
        <taxon>Viridiplantae</taxon>
        <taxon>Streptophyta</taxon>
        <taxon>Embryophyta</taxon>
        <taxon>Tracheophyta</taxon>
        <taxon>Spermatophyta</taxon>
        <taxon>Magnoliopsida</taxon>
        <taxon>Liliopsida</taxon>
        <taxon>Poales</taxon>
        <taxon>Poaceae</taxon>
        <taxon>BOP clade</taxon>
        <taxon>Oryzoideae</taxon>
        <taxon>Oryzeae</taxon>
        <taxon>Oryzinae</taxon>
        <taxon>Oryza</taxon>
        <taxon>Oryza sativa</taxon>
    </lineage>
</organism>
<feature type="region of interest" description="Disordered" evidence="1">
    <location>
        <begin position="12"/>
        <end position="69"/>
    </location>
</feature>
<dbReference type="PaxDb" id="39947-A0A0P0WH77"/>
<feature type="compositionally biased region" description="Low complexity" evidence="1">
    <location>
        <begin position="40"/>
        <end position="53"/>
    </location>
</feature>
<gene>
    <name evidence="2" type="ordered locus">Os05g0114800</name>
    <name evidence="2" type="ORF">OSNPB_050114800</name>
</gene>
<feature type="compositionally biased region" description="Low complexity" evidence="1">
    <location>
        <begin position="21"/>
        <end position="33"/>
    </location>
</feature>
<dbReference type="InParanoid" id="A0A0P0WH77"/>
<dbReference type="AlphaFoldDB" id="A0A0P0WH77"/>
<reference evidence="2 3" key="3">
    <citation type="journal article" date="2013" name="Rice">
        <title>Improvement of the Oryza sativa Nipponbare reference genome using next generation sequence and optical map data.</title>
        <authorList>
            <person name="Kawahara Y."/>
            <person name="de la Bastide M."/>
            <person name="Hamilton J.P."/>
            <person name="Kanamori H."/>
            <person name="McCombie W.R."/>
            <person name="Ouyang S."/>
            <person name="Schwartz D.C."/>
            <person name="Tanaka T."/>
            <person name="Wu J."/>
            <person name="Zhou S."/>
            <person name="Childs K.L."/>
            <person name="Davidson R.M."/>
            <person name="Lin H."/>
            <person name="Quesada-Ocampo L."/>
            <person name="Vaillancourt B."/>
            <person name="Sakai H."/>
            <person name="Lee S.S."/>
            <person name="Kim J."/>
            <person name="Numa H."/>
            <person name="Itoh T."/>
            <person name="Buell C.R."/>
            <person name="Matsumoto T."/>
        </authorList>
    </citation>
    <scope>NUCLEOTIDE SEQUENCE [LARGE SCALE GENOMIC DNA]</scope>
    <source>
        <strain evidence="3">cv. Nipponbare</strain>
    </source>
</reference>
<name>A0A0P0WH77_ORYSJ</name>
<reference evidence="2 3" key="2">
    <citation type="journal article" date="2013" name="Plant Cell Physiol.">
        <title>Rice Annotation Project Database (RAP-DB): an integrative and interactive database for rice genomics.</title>
        <authorList>
            <person name="Sakai H."/>
            <person name="Lee S.S."/>
            <person name="Tanaka T."/>
            <person name="Numa H."/>
            <person name="Kim J."/>
            <person name="Kawahara Y."/>
            <person name="Wakimoto H."/>
            <person name="Yang C.C."/>
            <person name="Iwamoto M."/>
            <person name="Abe T."/>
            <person name="Yamada Y."/>
            <person name="Muto A."/>
            <person name="Inokuchi H."/>
            <person name="Ikemura T."/>
            <person name="Matsumoto T."/>
            <person name="Sasaki T."/>
            <person name="Itoh T."/>
        </authorList>
    </citation>
    <scope>NUCLEOTIDE SEQUENCE [LARGE SCALE GENOMIC DNA]</scope>
    <source>
        <strain evidence="3">cv. Nipponbare</strain>
    </source>
</reference>
<dbReference type="EMBL" id="AP014961">
    <property type="protein sequence ID" value="BAS91958.1"/>
    <property type="molecule type" value="Genomic_DNA"/>
</dbReference>
<dbReference type="Gramene" id="Os05t0114800-01">
    <property type="protein sequence ID" value="Os05t0114800-01"/>
    <property type="gene ID" value="Os05g0114800"/>
</dbReference>
<accession>A0A0P0WH77</accession>
<evidence type="ECO:0000313" key="2">
    <source>
        <dbReference type="EMBL" id="BAS91958.1"/>
    </source>
</evidence>
<feature type="region of interest" description="Disordered" evidence="1">
    <location>
        <begin position="95"/>
        <end position="122"/>
    </location>
</feature>